<dbReference type="GO" id="GO:0005886">
    <property type="term" value="C:plasma membrane"/>
    <property type="evidence" value="ECO:0007669"/>
    <property type="project" value="UniProtKB-SubCell"/>
</dbReference>
<comment type="similarity">
    <text evidence="3">Belongs to the nucleotide pyrophosphatase/phosphodiesterase family.</text>
</comment>
<dbReference type="AlphaFoldDB" id="A0AAN8GTS9"/>
<proteinExistence type="inferred from homology"/>
<evidence type="ECO:0000256" key="14">
    <source>
        <dbReference type="ARBA" id="ARBA00023136"/>
    </source>
</evidence>
<organism evidence="21 22">
    <name type="scientific">Champsocephalus gunnari</name>
    <name type="common">Mackerel icefish</name>
    <dbReference type="NCBI Taxonomy" id="52237"/>
    <lineage>
        <taxon>Eukaryota</taxon>
        <taxon>Metazoa</taxon>
        <taxon>Chordata</taxon>
        <taxon>Craniata</taxon>
        <taxon>Vertebrata</taxon>
        <taxon>Euteleostomi</taxon>
        <taxon>Actinopterygii</taxon>
        <taxon>Neopterygii</taxon>
        <taxon>Teleostei</taxon>
        <taxon>Neoteleostei</taxon>
        <taxon>Acanthomorphata</taxon>
        <taxon>Eupercaria</taxon>
        <taxon>Perciformes</taxon>
        <taxon>Notothenioidei</taxon>
        <taxon>Channichthyidae</taxon>
        <taxon>Champsocephalus</taxon>
    </lineage>
</organism>
<comment type="function">
    <text evidence="17">Hydrolyzes extracellular Ap3A into AMP and ADP, and Ap4A into AMP and ATP. Ap3A and Ap4A are diadenosine polyphosphates thought to induce proliferation of vascular smooth muscle cells. Acts as a procoagulant, mediating platelet aggregation at the site of nascent thrombus via release of ADP from Ap3A and activation of ADP receptors.</text>
</comment>
<keyword evidence="7" id="KW-0356">Hemostasis</keyword>
<evidence type="ECO:0000256" key="19">
    <source>
        <dbReference type="ARBA" id="ARBA00031824"/>
    </source>
</evidence>
<dbReference type="Gene3D" id="3.40.720.10">
    <property type="entry name" value="Alkaline Phosphatase, subunit A"/>
    <property type="match status" value="1"/>
</dbReference>
<evidence type="ECO:0000256" key="20">
    <source>
        <dbReference type="ARBA" id="ARBA00047780"/>
    </source>
</evidence>
<dbReference type="GO" id="GO:0007596">
    <property type="term" value="P:blood coagulation"/>
    <property type="evidence" value="ECO:0007669"/>
    <property type="project" value="UniProtKB-KW"/>
</dbReference>
<evidence type="ECO:0000256" key="18">
    <source>
        <dbReference type="ARBA" id="ARBA00031114"/>
    </source>
</evidence>
<evidence type="ECO:0000256" key="17">
    <source>
        <dbReference type="ARBA" id="ARBA00025036"/>
    </source>
</evidence>
<comment type="caution">
    <text evidence="21">The sequence shown here is derived from an EMBL/GenBank/DDBJ whole genome shotgun (WGS) entry which is preliminary data.</text>
</comment>
<keyword evidence="12" id="KW-1133">Transmembrane helix</keyword>
<protein>
    <recommendedName>
        <fullName evidence="4">bis(5'-adenosyl)-triphosphatase</fullName>
        <ecNumber evidence="4">3.6.1.29</ecNumber>
    </recommendedName>
    <alternativeName>
        <fullName evidence="19">AP3A hydrolase</fullName>
    </alternativeName>
    <alternativeName>
        <fullName evidence="18">Ectonucleotide pyrophosphatase/phosphodiesterase family member 4</fullName>
    </alternativeName>
</protein>
<evidence type="ECO:0000256" key="7">
    <source>
        <dbReference type="ARBA" id="ARBA00022696"/>
    </source>
</evidence>
<evidence type="ECO:0000256" key="4">
    <source>
        <dbReference type="ARBA" id="ARBA00012377"/>
    </source>
</evidence>
<comment type="subcellular location">
    <subcellularLocation>
        <location evidence="2">Cell membrane</location>
        <topology evidence="2">Single-pass type I membrane protein</topology>
    </subcellularLocation>
</comment>
<dbReference type="Gene3D" id="3.30.1360.180">
    <property type="match status" value="1"/>
</dbReference>
<evidence type="ECO:0000256" key="8">
    <source>
        <dbReference type="ARBA" id="ARBA00022723"/>
    </source>
</evidence>
<evidence type="ECO:0000256" key="3">
    <source>
        <dbReference type="ARBA" id="ARBA00010594"/>
    </source>
</evidence>
<keyword evidence="15" id="KW-1015">Disulfide bond</keyword>
<accession>A0AAN8GTS9</accession>
<sequence length="83" mass="9293">MSQVLKEVDDNIGLLISELKTTGLWGRVNILITSDHGMTQCSAQRLIQLDSCLHPDNYTLVDLSPCHRHHPTERSRGRLQTAG</sequence>
<keyword evidence="13" id="KW-0094">Blood coagulation</keyword>
<evidence type="ECO:0000256" key="6">
    <source>
        <dbReference type="ARBA" id="ARBA00022692"/>
    </source>
</evidence>
<keyword evidence="6" id="KW-0812">Transmembrane</keyword>
<gene>
    <name evidence="21" type="ORF">CgunFtcFv8_018414</name>
</gene>
<keyword evidence="16" id="KW-0325">Glycoprotein</keyword>
<reference evidence="21 22" key="1">
    <citation type="journal article" date="2023" name="Mol. Biol. Evol.">
        <title>Genomics of Secondarily Temperate Adaptation in the Only Non-Antarctic Icefish.</title>
        <authorList>
            <person name="Rivera-Colon A.G."/>
            <person name="Rayamajhi N."/>
            <person name="Minhas B.F."/>
            <person name="Madrigal G."/>
            <person name="Bilyk K.T."/>
            <person name="Yoon V."/>
            <person name="Hune M."/>
            <person name="Gregory S."/>
            <person name="Cheng C.H.C."/>
            <person name="Catchen J.M."/>
        </authorList>
    </citation>
    <scope>NUCLEOTIDE SEQUENCE [LARGE SCALE GENOMIC DNA]</scope>
    <source>
        <tissue evidence="21">White muscle</tissue>
    </source>
</reference>
<keyword evidence="8" id="KW-0479">Metal-binding</keyword>
<evidence type="ECO:0000256" key="10">
    <source>
        <dbReference type="ARBA" id="ARBA00022801"/>
    </source>
</evidence>
<evidence type="ECO:0000313" key="22">
    <source>
        <dbReference type="Proteomes" id="UP001331515"/>
    </source>
</evidence>
<dbReference type="EMBL" id="JAURVH010001536">
    <property type="protein sequence ID" value="KAK5891126.1"/>
    <property type="molecule type" value="Genomic_DNA"/>
</dbReference>
<keyword evidence="11" id="KW-0862">Zinc</keyword>
<keyword evidence="10" id="KW-0378">Hydrolase</keyword>
<keyword evidence="22" id="KW-1185">Reference proteome</keyword>
<dbReference type="Proteomes" id="UP001331515">
    <property type="component" value="Unassembled WGS sequence"/>
</dbReference>
<keyword evidence="14" id="KW-0472">Membrane</keyword>
<evidence type="ECO:0000256" key="1">
    <source>
        <dbReference type="ARBA" id="ARBA00001947"/>
    </source>
</evidence>
<dbReference type="SUPFAM" id="SSF53649">
    <property type="entry name" value="Alkaline phosphatase-like"/>
    <property type="match status" value="1"/>
</dbReference>
<dbReference type="GO" id="GO:0046872">
    <property type="term" value="F:metal ion binding"/>
    <property type="evidence" value="ECO:0007669"/>
    <property type="project" value="UniProtKB-KW"/>
</dbReference>
<evidence type="ECO:0000256" key="12">
    <source>
        <dbReference type="ARBA" id="ARBA00022989"/>
    </source>
</evidence>
<dbReference type="GO" id="GO:0047710">
    <property type="term" value="F:bis(5'-adenosyl)-triphosphatase activity"/>
    <property type="evidence" value="ECO:0007669"/>
    <property type="project" value="UniProtKB-EC"/>
</dbReference>
<dbReference type="EC" id="3.6.1.29" evidence="4"/>
<name>A0AAN8GTS9_CHAGU</name>
<comment type="cofactor">
    <cofactor evidence="1">
        <name>Zn(2+)</name>
        <dbReference type="ChEBI" id="CHEBI:29105"/>
    </cofactor>
</comment>
<dbReference type="InterPro" id="IPR017850">
    <property type="entry name" value="Alkaline_phosphatase_core_sf"/>
</dbReference>
<comment type="catalytic activity">
    <reaction evidence="20">
        <text>P(1),P(3)-bis(5'-adenosyl) triphosphate + H2O = AMP + ADP + 2 H(+)</text>
        <dbReference type="Rhea" id="RHEA:13893"/>
        <dbReference type="ChEBI" id="CHEBI:15377"/>
        <dbReference type="ChEBI" id="CHEBI:15378"/>
        <dbReference type="ChEBI" id="CHEBI:58529"/>
        <dbReference type="ChEBI" id="CHEBI:456215"/>
        <dbReference type="ChEBI" id="CHEBI:456216"/>
        <dbReference type="EC" id="3.6.1.29"/>
    </reaction>
</comment>
<evidence type="ECO:0000256" key="13">
    <source>
        <dbReference type="ARBA" id="ARBA00023084"/>
    </source>
</evidence>
<evidence type="ECO:0000256" key="9">
    <source>
        <dbReference type="ARBA" id="ARBA00022729"/>
    </source>
</evidence>
<evidence type="ECO:0000256" key="2">
    <source>
        <dbReference type="ARBA" id="ARBA00004251"/>
    </source>
</evidence>
<evidence type="ECO:0000313" key="21">
    <source>
        <dbReference type="EMBL" id="KAK5891126.1"/>
    </source>
</evidence>
<dbReference type="Pfam" id="PF01663">
    <property type="entry name" value="Phosphodiest"/>
    <property type="match status" value="1"/>
</dbReference>
<keyword evidence="9" id="KW-0732">Signal</keyword>
<dbReference type="PANTHER" id="PTHR10151">
    <property type="entry name" value="ECTONUCLEOTIDE PYROPHOSPHATASE/PHOSPHODIESTERASE"/>
    <property type="match status" value="1"/>
</dbReference>
<dbReference type="InterPro" id="IPR002591">
    <property type="entry name" value="Phosphodiest/P_Trfase"/>
</dbReference>
<keyword evidence="5" id="KW-1003">Cell membrane</keyword>
<evidence type="ECO:0000256" key="11">
    <source>
        <dbReference type="ARBA" id="ARBA00022833"/>
    </source>
</evidence>
<evidence type="ECO:0000256" key="5">
    <source>
        <dbReference type="ARBA" id="ARBA00022475"/>
    </source>
</evidence>
<evidence type="ECO:0000256" key="16">
    <source>
        <dbReference type="ARBA" id="ARBA00023180"/>
    </source>
</evidence>
<dbReference type="PANTHER" id="PTHR10151:SF79">
    <property type="entry name" value="BIS(5'-ADENOSYL)-TRIPHOSPHATASE ENPP4"/>
    <property type="match status" value="1"/>
</dbReference>
<evidence type="ECO:0000256" key="15">
    <source>
        <dbReference type="ARBA" id="ARBA00023157"/>
    </source>
</evidence>